<evidence type="ECO:0000313" key="12">
    <source>
        <dbReference type="EMBL" id="ARW67314.1"/>
    </source>
</evidence>
<reference evidence="12" key="1">
    <citation type="journal article" date="2017" name="J. Phycol.">
        <title>Analysis of chloroplast genomes and a supermatrix inform reclassification of the Rhodomelaceae (Rhodophyta).</title>
        <authorList>
            <person name="Diaz-Tapia P."/>
            <person name="Maggs C.A."/>
            <person name="West J.A."/>
            <person name="Verbruggen H."/>
        </authorList>
    </citation>
    <scope>NUCLEOTIDE SEQUENCE</scope>
    <source>
        <strain evidence="12">PD1230</strain>
    </source>
</reference>
<dbReference type="PROSITE" id="PS51199">
    <property type="entry name" value="SF4_HELICASE"/>
    <property type="match status" value="1"/>
</dbReference>
<keyword evidence="6" id="KW-0067">ATP-binding</keyword>
<evidence type="ECO:0000256" key="2">
    <source>
        <dbReference type="ARBA" id="ARBA00022705"/>
    </source>
</evidence>
<dbReference type="Pfam" id="PF03796">
    <property type="entry name" value="DnaB_C"/>
    <property type="match status" value="1"/>
</dbReference>
<accession>A0A1Z1MNH4</accession>
<evidence type="ECO:0000256" key="8">
    <source>
        <dbReference type="ARBA" id="ARBA00023235"/>
    </source>
</evidence>
<dbReference type="GO" id="GO:0005524">
    <property type="term" value="F:ATP binding"/>
    <property type="evidence" value="ECO:0007669"/>
    <property type="project" value="UniProtKB-KW"/>
</dbReference>
<keyword evidence="12" id="KW-0150">Chloroplast</keyword>
<geneLocation type="chloroplast" evidence="12"/>
<keyword evidence="8" id="KW-0413">Isomerase</keyword>
<dbReference type="PANTHER" id="PTHR30153">
    <property type="entry name" value="REPLICATIVE DNA HELICASE DNAB"/>
    <property type="match status" value="1"/>
</dbReference>
<evidence type="ECO:0000256" key="4">
    <source>
        <dbReference type="ARBA" id="ARBA00022801"/>
    </source>
</evidence>
<keyword evidence="5 12" id="KW-0347">Helicase</keyword>
<dbReference type="EC" id="5.6.2.3" evidence="9"/>
<keyword evidence="2" id="KW-0235">DNA replication</keyword>
<dbReference type="RefSeq" id="YP_009398128.1">
    <property type="nucleotide sequence ID" value="NC_035290.1"/>
</dbReference>
<evidence type="ECO:0000256" key="7">
    <source>
        <dbReference type="ARBA" id="ARBA00023125"/>
    </source>
</evidence>
<dbReference type="GO" id="GO:0003677">
    <property type="term" value="F:DNA binding"/>
    <property type="evidence" value="ECO:0007669"/>
    <property type="project" value="UniProtKB-KW"/>
</dbReference>
<name>A0A1Z1MNH4_9FLOR</name>
<dbReference type="Pfam" id="PF00772">
    <property type="entry name" value="DnaB"/>
    <property type="match status" value="1"/>
</dbReference>
<evidence type="ECO:0000256" key="6">
    <source>
        <dbReference type="ARBA" id="ARBA00022840"/>
    </source>
</evidence>
<keyword evidence="3" id="KW-0547">Nucleotide-binding</keyword>
<protein>
    <recommendedName>
        <fullName evidence="9">DNA 5'-3' helicase</fullName>
        <ecNumber evidence="9">5.6.2.3</ecNumber>
    </recommendedName>
</protein>
<keyword evidence="12" id="KW-0934">Plastid</keyword>
<dbReference type="GO" id="GO:0016787">
    <property type="term" value="F:hydrolase activity"/>
    <property type="evidence" value="ECO:0007669"/>
    <property type="project" value="UniProtKB-KW"/>
</dbReference>
<dbReference type="SUPFAM" id="SSF48024">
    <property type="entry name" value="N-terminal domain of DnaB helicase"/>
    <property type="match status" value="1"/>
</dbReference>
<dbReference type="GeneID" id="33360604"/>
<dbReference type="GO" id="GO:0006260">
    <property type="term" value="P:DNA replication"/>
    <property type="evidence" value="ECO:0007669"/>
    <property type="project" value="UniProtKB-KW"/>
</dbReference>
<comment type="similarity">
    <text evidence="1">Belongs to the helicase family. DnaB subfamily.</text>
</comment>
<dbReference type="InterPro" id="IPR016136">
    <property type="entry name" value="DNA_helicase_N/primase_C"/>
</dbReference>
<dbReference type="InterPro" id="IPR036185">
    <property type="entry name" value="DNA_heli_DnaB-like_N_sf"/>
</dbReference>
<dbReference type="GO" id="GO:0043139">
    <property type="term" value="F:5'-3' DNA helicase activity"/>
    <property type="evidence" value="ECO:0007669"/>
    <property type="project" value="UniProtKB-EC"/>
</dbReference>
<dbReference type="Gene3D" id="3.40.50.300">
    <property type="entry name" value="P-loop containing nucleotide triphosphate hydrolases"/>
    <property type="match status" value="2"/>
</dbReference>
<evidence type="ECO:0000256" key="9">
    <source>
        <dbReference type="ARBA" id="ARBA00044969"/>
    </source>
</evidence>
<sequence length="612" mass="71815">MSKLYKYKFIPQNHVAEEILLGIIFIYPDIFYKIKSIIKKEYFFIEINQIIYLHLADIKIKNRQNICNIIYKLQSNNLLNQIGGVERIIQMMKQGQIFISSSNINYHTEHLIIILKDHYVKRLIIQFGYNIIKTGYVENIANNNLHTKILKYMYFIEKQITQDTQNIILDIKDLVAKQLIELKYQKIHSNNKVNKEITQSGFIELDKIVPSLPKGNLIIIAGRPSIGKTSFAINIAYNTFFYQNISVLIFSLEMSNYEVFNKIISIASAININNDNISQLTIREWKKISVICNNLLNNNIYINDKSNININYINQIAKSFKKKNEQIQLIIIDYLQLIEFSIEKQKIYNRNQEIGYITRKLKLLAQFLKLPIIAISQLNRNIEIRSNKEPLLSDLKESGCINNNSNINIESNYTNNINIFNIIREITLMNIIKINNNKKDKNINKKSNKKLNNTVSNINISNQYIFECFNNQINLSLTHNHKYLSQHLWIETNHISLLTTINKIQNNKNKIINKNYIYRIFFNIYSKSYDLNQNKYFNIISQKAITHNSIEQDADIILILYEIEEIKNNTNSSKKNIIDLKICKNRNGNTGYCKLHFIPEISTFNNIETPIK</sequence>
<evidence type="ECO:0000256" key="1">
    <source>
        <dbReference type="ARBA" id="ARBA00008428"/>
    </source>
</evidence>
<dbReference type="PANTHER" id="PTHR30153:SF2">
    <property type="entry name" value="REPLICATIVE DNA HELICASE"/>
    <property type="match status" value="1"/>
</dbReference>
<evidence type="ECO:0000256" key="10">
    <source>
        <dbReference type="ARBA" id="ARBA00048954"/>
    </source>
</evidence>
<dbReference type="SUPFAM" id="SSF52540">
    <property type="entry name" value="P-loop containing nucleoside triphosphate hydrolases"/>
    <property type="match status" value="1"/>
</dbReference>
<feature type="domain" description="SF4 helicase" evidence="11">
    <location>
        <begin position="191"/>
        <end position="399"/>
    </location>
</feature>
<dbReference type="GO" id="GO:0005829">
    <property type="term" value="C:cytosol"/>
    <property type="evidence" value="ECO:0007669"/>
    <property type="project" value="TreeGrafter"/>
</dbReference>
<dbReference type="InterPro" id="IPR007693">
    <property type="entry name" value="DNA_helicase_DnaB-like_N"/>
</dbReference>
<comment type="catalytic activity">
    <reaction evidence="10">
        <text>ATP + H2O = ADP + phosphate + H(+)</text>
        <dbReference type="Rhea" id="RHEA:13065"/>
        <dbReference type="ChEBI" id="CHEBI:15377"/>
        <dbReference type="ChEBI" id="CHEBI:15378"/>
        <dbReference type="ChEBI" id="CHEBI:30616"/>
        <dbReference type="ChEBI" id="CHEBI:43474"/>
        <dbReference type="ChEBI" id="CHEBI:456216"/>
        <dbReference type="EC" id="5.6.2.3"/>
    </reaction>
</comment>
<dbReference type="InterPro" id="IPR007694">
    <property type="entry name" value="DNA_helicase_DnaB-like_C"/>
</dbReference>
<keyword evidence="4" id="KW-0378">Hydrolase</keyword>
<dbReference type="AlphaFoldDB" id="A0A1Z1MNH4"/>
<dbReference type="EMBL" id="MF101446">
    <property type="protein sequence ID" value="ARW67314.1"/>
    <property type="molecule type" value="Genomic_DNA"/>
</dbReference>
<gene>
    <name evidence="12" type="primary">dnaB</name>
</gene>
<evidence type="ECO:0000259" key="11">
    <source>
        <dbReference type="PROSITE" id="PS51199"/>
    </source>
</evidence>
<dbReference type="Gene3D" id="1.10.860.10">
    <property type="entry name" value="DNAb Helicase, Chain A"/>
    <property type="match status" value="1"/>
</dbReference>
<keyword evidence="7" id="KW-0238">DNA-binding</keyword>
<organism evidence="12">
    <name type="scientific">Gredgaria maugeana</name>
    <dbReference type="NCBI Taxonomy" id="2007213"/>
    <lineage>
        <taxon>Eukaryota</taxon>
        <taxon>Rhodophyta</taxon>
        <taxon>Florideophyceae</taxon>
        <taxon>Rhodymeniophycidae</taxon>
        <taxon>Ceramiales</taxon>
        <taxon>Rhodomelaceae</taxon>
        <taxon>Herposiphonieae</taxon>
        <taxon>Gredgaria</taxon>
    </lineage>
</organism>
<dbReference type="InterPro" id="IPR027417">
    <property type="entry name" value="P-loop_NTPase"/>
</dbReference>
<evidence type="ECO:0000256" key="3">
    <source>
        <dbReference type="ARBA" id="ARBA00022741"/>
    </source>
</evidence>
<evidence type="ECO:0000256" key="5">
    <source>
        <dbReference type="ARBA" id="ARBA00022806"/>
    </source>
</evidence>
<proteinExistence type="inferred from homology"/>